<evidence type="ECO:0000313" key="3">
    <source>
        <dbReference type="Proteomes" id="UP001217089"/>
    </source>
</evidence>
<accession>A0ABQ9ERC8</accession>
<dbReference type="EMBL" id="JARBDR010000813">
    <property type="protein sequence ID" value="KAJ8306132.1"/>
    <property type="molecule type" value="Genomic_DNA"/>
</dbReference>
<reference evidence="2 3" key="1">
    <citation type="submission" date="2022-12" db="EMBL/GenBank/DDBJ databases">
        <title>Chromosome-level genome of Tegillarca granosa.</title>
        <authorList>
            <person name="Kim J."/>
        </authorList>
    </citation>
    <scope>NUCLEOTIDE SEQUENCE [LARGE SCALE GENOMIC DNA]</scope>
    <source>
        <strain evidence="2">Teg-2019</strain>
        <tissue evidence="2">Adductor muscle</tissue>
    </source>
</reference>
<keyword evidence="1" id="KW-0812">Transmembrane</keyword>
<feature type="transmembrane region" description="Helical" evidence="1">
    <location>
        <begin position="121"/>
        <end position="139"/>
    </location>
</feature>
<organism evidence="2 3">
    <name type="scientific">Tegillarca granosa</name>
    <name type="common">Malaysian cockle</name>
    <name type="synonym">Anadara granosa</name>
    <dbReference type="NCBI Taxonomy" id="220873"/>
    <lineage>
        <taxon>Eukaryota</taxon>
        <taxon>Metazoa</taxon>
        <taxon>Spiralia</taxon>
        <taxon>Lophotrochozoa</taxon>
        <taxon>Mollusca</taxon>
        <taxon>Bivalvia</taxon>
        <taxon>Autobranchia</taxon>
        <taxon>Pteriomorphia</taxon>
        <taxon>Arcoida</taxon>
        <taxon>Arcoidea</taxon>
        <taxon>Arcidae</taxon>
        <taxon>Tegillarca</taxon>
    </lineage>
</organism>
<comment type="caution">
    <text evidence="2">The sequence shown here is derived from an EMBL/GenBank/DDBJ whole genome shotgun (WGS) entry which is preliminary data.</text>
</comment>
<gene>
    <name evidence="2" type="ORF">KUTeg_016677</name>
</gene>
<protein>
    <submittedName>
        <fullName evidence="2">Uncharacterized protein</fullName>
    </submittedName>
</protein>
<keyword evidence="1" id="KW-1133">Transmembrane helix</keyword>
<feature type="non-terminal residue" evidence="2">
    <location>
        <position position="180"/>
    </location>
</feature>
<evidence type="ECO:0000313" key="2">
    <source>
        <dbReference type="EMBL" id="KAJ8306132.1"/>
    </source>
</evidence>
<proteinExistence type="predicted"/>
<keyword evidence="3" id="KW-1185">Reference proteome</keyword>
<feature type="transmembrane region" description="Helical" evidence="1">
    <location>
        <begin position="38"/>
        <end position="57"/>
    </location>
</feature>
<sequence>MHLVIYNIHMQESMFKKCWLVERYILLASFFRRIMKYIIYYSSGLFITGSILVKSAISDYNHSFLLWNMYEVMIKNDVTLLTVKAVKLVCYHSYYNKTHEQEYDPGIVYKLFVQMLMRRQQSIIIIFIILIHTLLKLFFPSKKRSMIYIYDIEFKNKGIECKKVLAIFENKILSYNLMAL</sequence>
<dbReference type="Proteomes" id="UP001217089">
    <property type="component" value="Unassembled WGS sequence"/>
</dbReference>
<name>A0ABQ9ERC8_TEGGR</name>
<keyword evidence="1" id="KW-0472">Membrane</keyword>
<evidence type="ECO:0000256" key="1">
    <source>
        <dbReference type="SAM" id="Phobius"/>
    </source>
</evidence>